<proteinExistence type="predicted"/>
<evidence type="ECO:0000313" key="2">
    <source>
        <dbReference type="Proteomes" id="UP000663671"/>
    </source>
</evidence>
<evidence type="ECO:0000313" key="1">
    <source>
        <dbReference type="EMBL" id="QSS64806.1"/>
    </source>
</evidence>
<organism evidence="1 2">
    <name type="scientific">Ajellomyces capsulatus</name>
    <name type="common">Darling's disease fungus</name>
    <name type="synonym">Histoplasma capsulatum</name>
    <dbReference type="NCBI Taxonomy" id="5037"/>
    <lineage>
        <taxon>Eukaryota</taxon>
        <taxon>Fungi</taxon>
        <taxon>Dikarya</taxon>
        <taxon>Ascomycota</taxon>
        <taxon>Pezizomycotina</taxon>
        <taxon>Eurotiomycetes</taxon>
        <taxon>Eurotiomycetidae</taxon>
        <taxon>Onygenales</taxon>
        <taxon>Ajellomycetaceae</taxon>
        <taxon>Histoplasma</taxon>
    </lineage>
</organism>
<name>A0A8A1ME80_AJECA</name>
<protein>
    <submittedName>
        <fullName evidence="1">Uncharacterized protein</fullName>
    </submittedName>
</protein>
<sequence>MAGWVERGKEKWFGSSRLPVASAIEKYSGETTGPHPYMQGTTDDVGHGFTLIIAGAMFRGRSDNDVWWVAFGSAEVFQGGNGEILLGVALMPGKKLMSGIQIPKVGNARLEVVGCPEECEVHGISKALGDDPRSVKVFCCPLYPRFCFSPAMYPGSCTGVFGGWRKEGDSKTLMHRIVQHEKVDLDRK</sequence>
<dbReference type="EMBL" id="CP069114">
    <property type="protein sequence ID" value="QSS64806.1"/>
    <property type="molecule type" value="Genomic_DNA"/>
</dbReference>
<accession>A0A8A1ME80</accession>
<dbReference type="Proteomes" id="UP000663671">
    <property type="component" value="Chromosome 1"/>
</dbReference>
<gene>
    <name evidence="1" type="ORF">I7I51_01880</name>
</gene>
<dbReference type="VEuPathDB" id="FungiDB:I7I51_01880"/>
<dbReference type="AlphaFoldDB" id="A0A8A1ME80"/>
<reference evidence="1" key="1">
    <citation type="submission" date="2021-01" db="EMBL/GenBank/DDBJ databases">
        <title>Chromosome-level genome assembly of a human fungal pathogen reveals clustering of transcriptionally co-regulated genes.</title>
        <authorList>
            <person name="Voorhies M."/>
            <person name="Cohen S."/>
            <person name="Shea T.P."/>
            <person name="Petrus S."/>
            <person name="Munoz J.F."/>
            <person name="Poplawski S."/>
            <person name="Goldman W.E."/>
            <person name="Michael T."/>
            <person name="Cuomo C.A."/>
            <person name="Sil A."/>
            <person name="Beyhan S."/>
        </authorList>
    </citation>
    <scope>NUCLEOTIDE SEQUENCE</scope>
    <source>
        <strain evidence="1">WU24</strain>
    </source>
</reference>